<evidence type="ECO:0000313" key="4">
    <source>
        <dbReference type="EMBL" id="CAB4220426.1"/>
    </source>
</evidence>
<proteinExistence type="predicted"/>
<gene>
    <name evidence="3" type="ORF">UFOVP1146_141</name>
    <name evidence="4" type="ORF">UFOVP1638_2</name>
    <name evidence="1" type="ORF">UFOVP812_54</name>
    <name evidence="2" type="ORF">UFOVP818_89</name>
</gene>
<sequence>MSFEKGVLSSVSDVLDNDNAAVFSYGTLFVTCSEEEARSIFHRLTNTFGLGGVKVSKTPMEYAFDFTAPNLPQ</sequence>
<dbReference type="EMBL" id="LR797099">
    <property type="protein sequence ID" value="CAB4186795.1"/>
    <property type="molecule type" value="Genomic_DNA"/>
</dbReference>
<dbReference type="EMBL" id="LR796776">
    <property type="protein sequence ID" value="CAB4165553.1"/>
    <property type="molecule type" value="Genomic_DNA"/>
</dbReference>
<dbReference type="EMBL" id="LR796758">
    <property type="protein sequence ID" value="CAB4163770.1"/>
    <property type="molecule type" value="Genomic_DNA"/>
</dbReference>
<name>A0A6J5P2H1_9CAUD</name>
<evidence type="ECO:0000313" key="2">
    <source>
        <dbReference type="EMBL" id="CAB4165553.1"/>
    </source>
</evidence>
<organism evidence="2">
    <name type="scientific">uncultured Caudovirales phage</name>
    <dbReference type="NCBI Taxonomy" id="2100421"/>
    <lineage>
        <taxon>Viruses</taxon>
        <taxon>Duplodnaviria</taxon>
        <taxon>Heunggongvirae</taxon>
        <taxon>Uroviricota</taxon>
        <taxon>Caudoviricetes</taxon>
        <taxon>Peduoviridae</taxon>
        <taxon>Maltschvirus</taxon>
        <taxon>Maltschvirus maltsch</taxon>
    </lineage>
</organism>
<reference evidence="2" key="1">
    <citation type="submission" date="2020-04" db="EMBL/GenBank/DDBJ databases">
        <authorList>
            <person name="Chiriac C."/>
            <person name="Salcher M."/>
            <person name="Ghai R."/>
            <person name="Kavagutti S V."/>
        </authorList>
    </citation>
    <scope>NUCLEOTIDE SEQUENCE</scope>
</reference>
<evidence type="ECO:0000313" key="1">
    <source>
        <dbReference type="EMBL" id="CAB4163770.1"/>
    </source>
</evidence>
<dbReference type="EMBL" id="LR797502">
    <property type="protein sequence ID" value="CAB4220426.1"/>
    <property type="molecule type" value="Genomic_DNA"/>
</dbReference>
<accession>A0A6J5P2H1</accession>
<protein>
    <submittedName>
        <fullName evidence="2">Uncharacterized protein</fullName>
    </submittedName>
</protein>
<evidence type="ECO:0000313" key="3">
    <source>
        <dbReference type="EMBL" id="CAB4186795.1"/>
    </source>
</evidence>